<gene>
    <name evidence="2" type="ORF">WBA_LOCUS4639</name>
</gene>
<reference evidence="3" key="2">
    <citation type="journal article" date="2016" name="Mol. Ecol.">
        <title>Population genomics of the filarial nematode parasite Wuchereria bancrofti from mosquitoes.</title>
        <authorList>
            <person name="Small S.T."/>
            <person name="Reimer L.J."/>
            <person name="Tisch D.J."/>
            <person name="King C.L."/>
            <person name="Christensen B.M."/>
            <person name="Siba P.M."/>
            <person name="Kazura J.W."/>
            <person name="Serre D."/>
            <person name="Zimmerman P.A."/>
        </authorList>
    </citation>
    <scope>NUCLEOTIDE SEQUENCE</scope>
    <source>
        <strain evidence="3">pt0022</strain>
    </source>
</reference>
<feature type="signal peptide" evidence="1">
    <location>
        <begin position="1"/>
        <end position="20"/>
    </location>
</feature>
<sequence length="124" mass="13619">MFSYTLSVLLMFTISKLSIAQFMPPYGTFGAFQTPGLLNPYLGPFGGFGMAMGYNPMLMSNNNMGMNLFGNPYLLNPYTPFALTNNGNSFAARYGSPMYSRKRFIPGFGCLNRSGCGIGLQKKE</sequence>
<reference evidence="5" key="4">
    <citation type="submission" date="2024-02" db="UniProtKB">
        <authorList>
            <consortium name="WormBaseParasite"/>
        </authorList>
    </citation>
    <scope>IDENTIFICATION</scope>
    <source>
        <strain evidence="5">pt0022</strain>
    </source>
</reference>
<accession>A0A3P7DP68</accession>
<protein>
    <submittedName>
        <fullName evidence="2 5">Uncharacterized protein</fullName>
    </submittedName>
</protein>
<evidence type="ECO:0000313" key="3">
    <source>
        <dbReference type="Proteomes" id="UP000093561"/>
    </source>
</evidence>
<dbReference type="InParanoid" id="A0A3P7DP68"/>
<feature type="chain" id="PRO_5018016647" evidence="1">
    <location>
        <begin position="21"/>
        <end position="124"/>
    </location>
</feature>
<dbReference type="OMA" id="PPYGTFG"/>
<dbReference type="WBParaSite" id="mrna-Wban_09823">
    <property type="protein sequence ID" value="mrna-Wban_09823"/>
    <property type="gene ID" value="Wban_09823"/>
</dbReference>
<keyword evidence="1" id="KW-0732">Signal</keyword>
<keyword evidence="4" id="KW-1185">Reference proteome</keyword>
<dbReference type="Proteomes" id="UP000093561">
    <property type="component" value="Unassembled WGS sequence"/>
</dbReference>
<dbReference type="AlphaFoldDB" id="A0A3P7DP68"/>
<evidence type="ECO:0000313" key="2">
    <source>
        <dbReference type="EMBL" id="VDM11253.1"/>
    </source>
</evidence>
<reference evidence="2 4" key="3">
    <citation type="submission" date="2018-11" db="EMBL/GenBank/DDBJ databases">
        <authorList>
            <consortium name="Pathogen Informatics"/>
        </authorList>
    </citation>
    <scope>NUCLEOTIDE SEQUENCE [LARGE SCALE GENOMIC DNA]</scope>
</reference>
<proteinExistence type="predicted"/>
<evidence type="ECO:0000313" key="5">
    <source>
        <dbReference type="WBParaSite" id="mrna-Wban_09823"/>
    </source>
</evidence>
<name>A0A3P7DP68_WUCBA</name>
<dbReference type="Proteomes" id="UP000270924">
    <property type="component" value="Unassembled WGS sequence"/>
</dbReference>
<dbReference type="OrthoDB" id="5811260at2759"/>
<organism evidence="2 4">
    <name type="scientific">Wuchereria bancrofti</name>
    <dbReference type="NCBI Taxonomy" id="6293"/>
    <lineage>
        <taxon>Eukaryota</taxon>
        <taxon>Metazoa</taxon>
        <taxon>Ecdysozoa</taxon>
        <taxon>Nematoda</taxon>
        <taxon>Chromadorea</taxon>
        <taxon>Rhabditida</taxon>
        <taxon>Spirurina</taxon>
        <taxon>Spiruromorpha</taxon>
        <taxon>Filarioidea</taxon>
        <taxon>Onchocercidae</taxon>
        <taxon>Wuchereria</taxon>
    </lineage>
</organism>
<dbReference type="EMBL" id="UYWW01001994">
    <property type="protein sequence ID" value="VDM11253.1"/>
    <property type="molecule type" value="Genomic_DNA"/>
</dbReference>
<evidence type="ECO:0000313" key="4">
    <source>
        <dbReference type="Proteomes" id="UP000270924"/>
    </source>
</evidence>
<evidence type="ECO:0000256" key="1">
    <source>
        <dbReference type="SAM" id="SignalP"/>
    </source>
</evidence>
<reference evidence="3" key="1">
    <citation type="submission" date="2015-03" db="EMBL/GenBank/DDBJ databases">
        <title>Wuchereria bancrofti Genome Sequencing Papua New Guinea Strain.</title>
        <authorList>
            <person name="Small S.T."/>
            <person name="Serre D."/>
            <person name="Zimmerman P.A."/>
        </authorList>
    </citation>
    <scope>NUCLEOTIDE SEQUENCE [LARGE SCALE GENOMIC DNA]</scope>
    <source>
        <strain evidence="3">pt0022</strain>
    </source>
</reference>